<dbReference type="SUPFAM" id="SSF52540">
    <property type="entry name" value="P-loop containing nucleoside triphosphate hydrolases"/>
    <property type="match status" value="1"/>
</dbReference>
<evidence type="ECO:0000256" key="10">
    <source>
        <dbReference type="PROSITE-ProRule" id="PRU00560"/>
    </source>
</evidence>
<evidence type="ECO:0000256" key="7">
    <source>
        <dbReference type="ARBA" id="ARBA00023235"/>
    </source>
</evidence>
<reference evidence="15 16" key="1">
    <citation type="submission" date="2020-08" db="EMBL/GenBank/DDBJ databases">
        <title>Genomic Encyclopedia of Type Strains, Phase IV (KMG-IV): sequencing the most valuable type-strain genomes for metagenomic binning, comparative biology and taxonomic classification.</title>
        <authorList>
            <person name="Goeker M."/>
        </authorList>
    </citation>
    <scope>NUCLEOTIDE SEQUENCE [LARGE SCALE GENOMIC DNA]</scope>
    <source>
        <strain evidence="15 16">DSM 19612</strain>
    </source>
</reference>
<dbReference type="FunFam" id="1.10.10.160:FF:000001">
    <property type="entry name" value="ATP-dependent DNA helicase"/>
    <property type="match status" value="1"/>
</dbReference>
<dbReference type="Gene3D" id="1.10.486.10">
    <property type="entry name" value="PCRA, domain 4"/>
    <property type="match status" value="1"/>
</dbReference>
<dbReference type="EMBL" id="JACHGH010000013">
    <property type="protein sequence ID" value="MBB6454896.1"/>
    <property type="molecule type" value="Genomic_DNA"/>
</dbReference>
<evidence type="ECO:0000256" key="1">
    <source>
        <dbReference type="ARBA" id="ARBA00009922"/>
    </source>
</evidence>
<dbReference type="InterPro" id="IPR005751">
    <property type="entry name" value="ATP-dep_DNA_helicase_PcrA"/>
</dbReference>
<dbReference type="PROSITE" id="PS51217">
    <property type="entry name" value="UVRD_HELICASE_CTER"/>
    <property type="match status" value="1"/>
</dbReference>
<comment type="catalytic activity">
    <reaction evidence="8">
        <text>Couples ATP hydrolysis with the unwinding of duplex DNA by translocating in the 3'-5' direction.</text>
        <dbReference type="EC" id="5.6.2.4"/>
    </reaction>
</comment>
<keyword evidence="6 11" id="KW-0238">DNA-binding</keyword>
<comment type="caution">
    <text evidence="15">The sequence shown here is derived from an EMBL/GenBank/DDBJ whole genome shotgun (WGS) entry which is preliminary data.</text>
</comment>
<comment type="catalytic activity">
    <reaction evidence="9 11">
        <text>ATP + H2O = ADP + phosphate + H(+)</text>
        <dbReference type="Rhea" id="RHEA:13065"/>
        <dbReference type="ChEBI" id="CHEBI:15377"/>
        <dbReference type="ChEBI" id="CHEBI:15378"/>
        <dbReference type="ChEBI" id="CHEBI:30616"/>
        <dbReference type="ChEBI" id="CHEBI:43474"/>
        <dbReference type="ChEBI" id="CHEBI:456216"/>
        <dbReference type="EC" id="5.6.2.4"/>
    </reaction>
</comment>
<evidence type="ECO:0000256" key="6">
    <source>
        <dbReference type="ARBA" id="ARBA00023125"/>
    </source>
</evidence>
<evidence type="ECO:0000256" key="11">
    <source>
        <dbReference type="RuleBase" id="RU364053"/>
    </source>
</evidence>
<feature type="domain" description="UvrD-like helicase C-terminal" evidence="14">
    <location>
        <begin position="290"/>
        <end position="566"/>
    </location>
</feature>
<keyword evidence="5 10" id="KW-0067">ATP-binding</keyword>
<dbReference type="Gene3D" id="1.10.10.160">
    <property type="match status" value="1"/>
</dbReference>
<keyword evidence="3 10" id="KW-0378">Hydrolase</keyword>
<dbReference type="NCBIfam" id="TIGR01073">
    <property type="entry name" value="pcrA"/>
    <property type="match status" value="1"/>
</dbReference>
<keyword evidence="4 10" id="KW-0347">Helicase</keyword>
<dbReference type="InterPro" id="IPR000212">
    <property type="entry name" value="DNA_helicase_UvrD/REP"/>
</dbReference>
<dbReference type="PANTHER" id="PTHR11070">
    <property type="entry name" value="UVRD / RECB / PCRA DNA HELICASE FAMILY MEMBER"/>
    <property type="match status" value="1"/>
</dbReference>
<dbReference type="PROSITE" id="PS51198">
    <property type="entry name" value="UVRD_HELICASE_ATP_BIND"/>
    <property type="match status" value="1"/>
</dbReference>
<dbReference type="GO" id="GO:0000725">
    <property type="term" value="P:recombinational repair"/>
    <property type="evidence" value="ECO:0007669"/>
    <property type="project" value="TreeGrafter"/>
</dbReference>
<dbReference type="GO" id="GO:0005524">
    <property type="term" value="F:ATP binding"/>
    <property type="evidence" value="ECO:0007669"/>
    <property type="project" value="UniProtKB-UniRule"/>
</dbReference>
<evidence type="ECO:0000256" key="5">
    <source>
        <dbReference type="ARBA" id="ARBA00022840"/>
    </source>
</evidence>
<evidence type="ECO:0000256" key="9">
    <source>
        <dbReference type="ARBA" id="ARBA00048988"/>
    </source>
</evidence>
<dbReference type="FunFam" id="1.10.486.10:FF:000003">
    <property type="entry name" value="ATP-dependent DNA helicase"/>
    <property type="match status" value="1"/>
</dbReference>
<dbReference type="Pfam" id="PF00580">
    <property type="entry name" value="UvrD-helicase"/>
    <property type="match status" value="1"/>
</dbReference>
<dbReference type="GO" id="GO:0009314">
    <property type="term" value="P:response to radiation"/>
    <property type="evidence" value="ECO:0007669"/>
    <property type="project" value="UniProtKB-ARBA"/>
</dbReference>
<feature type="region of interest" description="Disordered" evidence="12">
    <location>
        <begin position="661"/>
        <end position="701"/>
    </location>
</feature>
<evidence type="ECO:0000256" key="2">
    <source>
        <dbReference type="ARBA" id="ARBA00022741"/>
    </source>
</evidence>
<sequence length="747" mass="85356">MSFTADGIVKGMNEQQAKAVKHTEGPLLIMAGAGSGKTRVLTHRIAYLMHEKGVSAHNILAITFTNKAAREMKERVHRIVGNEAGQILISTFHSLCVRILRRDIDRIGVSRNFSILDTSDQLSVIKQVLKDLNLDPKKWDPRAMLNGISSAKNQLVDPEEFAKTTGNLYEEKTAEVYRIYQKTLRKNHALDFDDLIMQTINLFQRLPEVLQYYQRRFQYIHVDEYQDTNHAQYQLVKMLAERHQNLCVVGDSDQSIYRWRGADIANILSFEKDYPSARVILLEQNYRSTKTILQAANHVIEKNMSRRPKKLWTENLDGETIQFYQAASEKDEALYVVDKIETLMNEGNLTYRDMAVLYRTNAQSRAVEDVLVKSNIPYQIVGGTKFYDRKEIKDLLAYLRLIANPNDDISFQRVVNEPKRGIGKTSIEKLLSFATREGISLYEAAREVDRIDISKKAANGIYAFREMIQNWEQMQDFLSVTEIVEQVLEKTGYEEMLLNEKSLESQSRLENINEFKTVTQQFEQATEDKSLIAFLTDLALIADIDKVEDDEEDNKVVLMTLHSAKGLEFPVVFLVGMEESIFPHSRSLMDEEEMEEERRLAYVGITRAEQKLFLTHAQMRTLYGRTLMNPVSRFISEIPEEFIEKQEDPVITFSTGGFSATPSQTNFQAQPTPQSQPKRKSQRITKGTTGGENFAWKPGDKAMHKKWGEGTVVKVQGEGDGMELDIAFPAPTGIKRLLAQFAPITKG</sequence>
<evidence type="ECO:0000256" key="8">
    <source>
        <dbReference type="ARBA" id="ARBA00034617"/>
    </source>
</evidence>
<accession>A0A841Q927</accession>
<gene>
    <name evidence="15" type="ORF">HNQ94_003385</name>
</gene>
<dbReference type="CDD" id="cd18807">
    <property type="entry name" value="SF1_C_UvrD"/>
    <property type="match status" value="1"/>
</dbReference>
<dbReference type="GO" id="GO:0006260">
    <property type="term" value="P:DNA replication"/>
    <property type="evidence" value="ECO:0007669"/>
    <property type="project" value="InterPro"/>
</dbReference>
<dbReference type="CDD" id="cd17932">
    <property type="entry name" value="DEXQc_UvrD"/>
    <property type="match status" value="1"/>
</dbReference>
<evidence type="ECO:0000259" key="13">
    <source>
        <dbReference type="PROSITE" id="PS51198"/>
    </source>
</evidence>
<dbReference type="InterPro" id="IPR014017">
    <property type="entry name" value="DNA_helicase_UvrD-like_C"/>
</dbReference>
<keyword evidence="7" id="KW-0413">Isomerase</keyword>
<dbReference type="Proteomes" id="UP000581688">
    <property type="component" value="Unassembled WGS sequence"/>
</dbReference>
<evidence type="ECO:0000259" key="14">
    <source>
        <dbReference type="PROSITE" id="PS51217"/>
    </source>
</evidence>
<dbReference type="InterPro" id="IPR013986">
    <property type="entry name" value="DExx_box_DNA_helicase_dom_sf"/>
</dbReference>
<feature type="binding site" evidence="10">
    <location>
        <begin position="31"/>
        <end position="38"/>
    </location>
    <ligand>
        <name>ATP</name>
        <dbReference type="ChEBI" id="CHEBI:30616"/>
    </ligand>
</feature>
<organism evidence="15 16">
    <name type="scientific">Salirhabdus euzebyi</name>
    <dbReference type="NCBI Taxonomy" id="394506"/>
    <lineage>
        <taxon>Bacteria</taxon>
        <taxon>Bacillati</taxon>
        <taxon>Bacillota</taxon>
        <taxon>Bacilli</taxon>
        <taxon>Bacillales</taxon>
        <taxon>Bacillaceae</taxon>
        <taxon>Salirhabdus</taxon>
    </lineage>
</organism>
<dbReference type="Pfam" id="PF21196">
    <property type="entry name" value="PcrA_UvrD_tudor"/>
    <property type="match status" value="1"/>
</dbReference>
<keyword evidence="16" id="KW-1185">Reference proteome</keyword>
<evidence type="ECO:0000256" key="4">
    <source>
        <dbReference type="ARBA" id="ARBA00022806"/>
    </source>
</evidence>
<dbReference type="GO" id="GO:0005829">
    <property type="term" value="C:cytosol"/>
    <property type="evidence" value="ECO:0007669"/>
    <property type="project" value="TreeGrafter"/>
</dbReference>
<dbReference type="GO" id="GO:0043138">
    <property type="term" value="F:3'-5' DNA helicase activity"/>
    <property type="evidence" value="ECO:0007669"/>
    <property type="project" value="UniProtKB-EC"/>
</dbReference>
<comment type="similarity">
    <text evidence="1 11">Belongs to the helicase family. UvrD subfamily.</text>
</comment>
<keyword evidence="2 10" id="KW-0547">Nucleotide-binding</keyword>
<evidence type="ECO:0000256" key="3">
    <source>
        <dbReference type="ARBA" id="ARBA00022801"/>
    </source>
</evidence>
<dbReference type="InterPro" id="IPR027417">
    <property type="entry name" value="P-loop_NTPase"/>
</dbReference>
<evidence type="ECO:0000256" key="12">
    <source>
        <dbReference type="SAM" id="MobiDB-lite"/>
    </source>
</evidence>
<dbReference type="Gene3D" id="3.40.50.300">
    <property type="entry name" value="P-loop containing nucleotide triphosphate hydrolases"/>
    <property type="match status" value="2"/>
</dbReference>
<dbReference type="EC" id="5.6.2.4" evidence="11"/>
<dbReference type="Pfam" id="PF13361">
    <property type="entry name" value="UvrD_C"/>
    <property type="match status" value="1"/>
</dbReference>
<dbReference type="PANTHER" id="PTHR11070:SF2">
    <property type="entry name" value="ATP-DEPENDENT DNA HELICASE SRS2"/>
    <property type="match status" value="1"/>
</dbReference>
<dbReference type="AlphaFoldDB" id="A0A841Q927"/>
<dbReference type="GO" id="GO:0033202">
    <property type="term" value="C:DNA helicase complex"/>
    <property type="evidence" value="ECO:0007669"/>
    <property type="project" value="TreeGrafter"/>
</dbReference>
<proteinExistence type="inferred from homology"/>
<dbReference type="GO" id="GO:0016787">
    <property type="term" value="F:hydrolase activity"/>
    <property type="evidence" value="ECO:0007669"/>
    <property type="project" value="UniProtKB-UniRule"/>
</dbReference>
<dbReference type="RefSeq" id="WP_246200043.1">
    <property type="nucleotide sequence ID" value="NZ_CADDWK010000013.1"/>
</dbReference>
<feature type="compositionally biased region" description="Polar residues" evidence="12">
    <location>
        <begin position="661"/>
        <end position="676"/>
    </location>
</feature>
<dbReference type="InterPro" id="IPR014016">
    <property type="entry name" value="UvrD-like_ATP-bd"/>
</dbReference>
<name>A0A841Q927_9BACI</name>
<feature type="domain" description="UvrD-like helicase ATP-binding" evidence="13">
    <location>
        <begin position="10"/>
        <end position="289"/>
    </location>
</feature>
<protein>
    <recommendedName>
        <fullName evidence="11">ATP-dependent DNA helicase</fullName>
        <ecNumber evidence="11">5.6.2.4</ecNumber>
    </recommendedName>
</protein>
<dbReference type="GO" id="GO:0003677">
    <property type="term" value="F:DNA binding"/>
    <property type="evidence" value="ECO:0007669"/>
    <property type="project" value="UniProtKB-KW"/>
</dbReference>
<evidence type="ECO:0000313" key="15">
    <source>
        <dbReference type="EMBL" id="MBB6454896.1"/>
    </source>
</evidence>
<evidence type="ECO:0000313" key="16">
    <source>
        <dbReference type="Proteomes" id="UP000581688"/>
    </source>
</evidence>